<proteinExistence type="predicted"/>
<dbReference type="EMBL" id="CM042887">
    <property type="protein sequence ID" value="KAI4331426.1"/>
    <property type="molecule type" value="Genomic_DNA"/>
</dbReference>
<evidence type="ECO:0000313" key="2">
    <source>
        <dbReference type="Proteomes" id="UP001057402"/>
    </source>
</evidence>
<gene>
    <name evidence="1" type="ORF">MLD38_029616</name>
</gene>
<reference evidence="2" key="1">
    <citation type="journal article" date="2023" name="Front. Plant Sci.">
        <title>Chromosomal-level genome assembly of Melastoma candidum provides insights into trichome evolution.</title>
        <authorList>
            <person name="Zhong Y."/>
            <person name="Wu W."/>
            <person name="Sun C."/>
            <person name="Zou P."/>
            <person name="Liu Y."/>
            <person name="Dai S."/>
            <person name="Zhou R."/>
        </authorList>
    </citation>
    <scope>NUCLEOTIDE SEQUENCE [LARGE SCALE GENOMIC DNA]</scope>
</reference>
<evidence type="ECO:0000313" key="1">
    <source>
        <dbReference type="EMBL" id="KAI4331426.1"/>
    </source>
</evidence>
<comment type="caution">
    <text evidence="1">The sequence shown here is derived from an EMBL/GenBank/DDBJ whole genome shotgun (WGS) entry which is preliminary data.</text>
</comment>
<protein>
    <submittedName>
        <fullName evidence="1">Uncharacterized protein</fullName>
    </submittedName>
</protein>
<accession>A0ACB9N8G7</accession>
<sequence length="116" mass="12408">MVPHGSALITGSIAVVKKQFLGVLPSAEVGLRGFQYVDPWLCSSVSSEAFAMMGALTWQATESIIPATSASTNPNHHVPARVLHRSASMVPNYCGMVIANMHAHSGYILRFSLGIR</sequence>
<keyword evidence="2" id="KW-1185">Reference proteome</keyword>
<organism evidence="1 2">
    <name type="scientific">Melastoma candidum</name>
    <dbReference type="NCBI Taxonomy" id="119954"/>
    <lineage>
        <taxon>Eukaryota</taxon>
        <taxon>Viridiplantae</taxon>
        <taxon>Streptophyta</taxon>
        <taxon>Embryophyta</taxon>
        <taxon>Tracheophyta</taxon>
        <taxon>Spermatophyta</taxon>
        <taxon>Magnoliopsida</taxon>
        <taxon>eudicotyledons</taxon>
        <taxon>Gunneridae</taxon>
        <taxon>Pentapetalae</taxon>
        <taxon>rosids</taxon>
        <taxon>malvids</taxon>
        <taxon>Myrtales</taxon>
        <taxon>Melastomataceae</taxon>
        <taxon>Melastomatoideae</taxon>
        <taxon>Melastomateae</taxon>
        <taxon>Melastoma</taxon>
    </lineage>
</organism>
<name>A0ACB9N8G7_9MYRT</name>
<dbReference type="Proteomes" id="UP001057402">
    <property type="component" value="Chromosome 8"/>
</dbReference>